<proteinExistence type="predicted"/>
<dbReference type="EMBL" id="DVMO01000146">
    <property type="protein sequence ID" value="HIU28569.1"/>
    <property type="molecule type" value="Genomic_DNA"/>
</dbReference>
<gene>
    <name evidence="2" type="ORF">IAD16_09380</name>
</gene>
<dbReference type="InterPro" id="IPR003812">
    <property type="entry name" value="Fido"/>
</dbReference>
<dbReference type="PROSITE" id="PS51459">
    <property type="entry name" value="FIDO"/>
    <property type="match status" value="1"/>
</dbReference>
<name>A0A9D1L856_9FIRM</name>
<dbReference type="SUPFAM" id="SSF140931">
    <property type="entry name" value="Fic-like"/>
    <property type="match status" value="1"/>
</dbReference>
<evidence type="ECO:0000313" key="2">
    <source>
        <dbReference type="EMBL" id="HIU28569.1"/>
    </source>
</evidence>
<dbReference type="Proteomes" id="UP000824091">
    <property type="component" value="Unassembled WGS sequence"/>
</dbReference>
<dbReference type="InterPro" id="IPR036597">
    <property type="entry name" value="Fido-like_dom_sf"/>
</dbReference>
<comment type="caution">
    <text evidence="2">The sequence shown here is derived from an EMBL/GenBank/DDBJ whole genome shotgun (WGS) entry which is preliminary data.</text>
</comment>
<sequence>MLQEIRKKMVILKNHMPFPPDIKSYFRHIEEREWLHANLKLEGSSLTPQQADSMADGEICSDASVGEHVAVQKIAGLPDKMWSMAEMKRELELNLLKEIYVFVSAMDGAADDRQGSCYRKRNTIIQELSYTPPLPSEIPGMMEHLAGMLIEADGIDPQSEKFFLMAASIHDMIAAIVPYGQHDRLVARSAAAYYMISKGYPLITFDLKEQEYNLMIERYIKTGKNDECAEALKKALLERLRLMTQLTRY</sequence>
<accession>A0A9D1L856</accession>
<evidence type="ECO:0000313" key="3">
    <source>
        <dbReference type="Proteomes" id="UP000824091"/>
    </source>
</evidence>
<dbReference type="Gene3D" id="1.10.3290.10">
    <property type="entry name" value="Fido-like domain"/>
    <property type="match status" value="1"/>
</dbReference>
<feature type="domain" description="Fido" evidence="1">
    <location>
        <begin position="91"/>
        <end position="238"/>
    </location>
</feature>
<dbReference type="AlphaFoldDB" id="A0A9D1L856"/>
<reference evidence="2" key="1">
    <citation type="submission" date="2020-10" db="EMBL/GenBank/DDBJ databases">
        <authorList>
            <person name="Gilroy R."/>
        </authorList>
    </citation>
    <scope>NUCLEOTIDE SEQUENCE</scope>
    <source>
        <strain evidence="2">11300</strain>
    </source>
</reference>
<reference evidence="2" key="2">
    <citation type="journal article" date="2021" name="PeerJ">
        <title>Extensive microbial diversity within the chicken gut microbiome revealed by metagenomics and culture.</title>
        <authorList>
            <person name="Gilroy R."/>
            <person name="Ravi A."/>
            <person name="Getino M."/>
            <person name="Pursley I."/>
            <person name="Horton D.L."/>
            <person name="Alikhan N.F."/>
            <person name="Baker D."/>
            <person name="Gharbi K."/>
            <person name="Hall N."/>
            <person name="Watson M."/>
            <person name="Adriaenssens E.M."/>
            <person name="Foster-Nyarko E."/>
            <person name="Jarju S."/>
            <person name="Secka A."/>
            <person name="Antonio M."/>
            <person name="Oren A."/>
            <person name="Chaudhuri R.R."/>
            <person name="La Ragione R."/>
            <person name="Hildebrand F."/>
            <person name="Pallen M.J."/>
        </authorList>
    </citation>
    <scope>NUCLEOTIDE SEQUENCE</scope>
    <source>
        <strain evidence="2">11300</strain>
    </source>
</reference>
<protein>
    <recommendedName>
        <fullName evidence="1">Fido domain-containing protein</fullName>
    </recommendedName>
</protein>
<organism evidence="2 3">
    <name type="scientific">Candidatus Fimisoma avicola</name>
    <dbReference type="NCBI Taxonomy" id="2840826"/>
    <lineage>
        <taxon>Bacteria</taxon>
        <taxon>Bacillati</taxon>
        <taxon>Bacillota</taxon>
        <taxon>Clostridia</taxon>
        <taxon>Eubacteriales</taxon>
        <taxon>Candidatus Fimisoma</taxon>
    </lineage>
</organism>
<evidence type="ECO:0000259" key="1">
    <source>
        <dbReference type="PROSITE" id="PS51459"/>
    </source>
</evidence>